<keyword evidence="13" id="KW-0256">Endoplasmic reticulum</keyword>
<evidence type="ECO:0000256" key="7">
    <source>
        <dbReference type="ARBA" id="ARBA00012486"/>
    </source>
</evidence>
<feature type="domain" description="UBC core" evidence="25">
    <location>
        <begin position="8"/>
        <end position="158"/>
    </location>
</feature>
<evidence type="ECO:0000256" key="2">
    <source>
        <dbReference type="ARBA" id="ARBA00004323"/>
    </source>
</evidence>
<keyword evidence="12" id="KW-0833">Ubl conjugation pathway</keyword>
<dbReference type="GO" id="GO:0000139">
    <property type="term" value="C:Golgi membrane"/>
    <property type="evidence" value="ECO:0007669"/>
    <property type="project" value="UniProtKB-SubCell"/>
</dbReference>
<accession>A0A6A5HLS1</accession>
<sequence>MSSQVPTVAFQRLKKDYQRLLKEPVPYMKAAPLETNILEWRYIIIGAPKTPYEGGIYQGKLLFPKDFPFKPPAILMLTPNGRFQVNTRLCLSISDYHPDTWNPAWTVSTIITGLMSFMNDNQPTLGSVVTSESERRLLAKKSKQFNMKDKTFCSLFPEEADQIREEIEKMNQEELDSIKEEETALRNRRRGDASRGVPRLSSFLSNMMMIAGVATYLLVAGAFCSICTLAVIFNCGWDDNRTELKNERSPYSLPSTAVFPETFLFVSVLSSPNETDRRQNVRETWFRLSAKGPSVFITRFMVGTMGLTGEERKELDEENEKFGDLSFLERHEESYDKLAKKTLASFVHAHEHFKFKFFLKTDADSFVRITPLIMNLKTVQHPMLYWGFLDGRAKPFRKGKWKEPEWNLCDRYLPYQLGGGYILSYELVRFLATNAPLFRIYRNEDVSVGAWLAGLDVKYVHDPRFDTEWISRGCSNEYLITHKHTMEEMTEMYNNLKTSGRLCTKEFQRRLSYVYDFSKAPSECCTRINGTNIP</sequence>
<evidence type="ECO:0000256" key="11">
    <source>
        <dbReference type="ARBA" id="ARBA00022741"/>
    </source>
</evidence>
<evidence type="ECO:0000256" key="22">
    <source>
        <dbReference type="ARBA" id="ARBA00066517"/>
    </source>
</evidence>
<keyword evidence="18 24" id="KW-0472">Membrane</keyword>
<comment type="function">
    <text evidence="21">Catalyzes the covalent attachment of ubiquitin to other proteins. Seems to function in the selective degradation of misfolded membrane proteins from the endoplasmic reticulum (ERAD). In cooperation with the GATOR2 complex, catalyzes 'Lys-6'-linked ubiquitination of NPRL2.</text>
</comment>
<evidence type="ECO:0000256" key="12">
    <source>
        <dbReference type="ARBA" id="ARBA00022786"/>
    </source>
</evidence>
<evidence type="ECO:0000256" key="6">
    <source>
        <dbReference type="ARBA" id="ARBA00008661"/>
    </source>
</evidence>
<comment type="pathway">
    <text evidence="4">Glycan metabolism; chondroitin sulfate biosynthesis.</text>
</comment>
<evidence type="ECO:0000256" key="3">
    <source>
        <dbReference type="ARBA" id="ARBA00004586"/>
    </source>
</evidence>
<reference evidence="26 27" key="1">
    <citation type="submission" date="2019-12" db="EMBL/GenBank/DDBJ databases">
        <title>Chromosome-level assembly of the Caenorhabditis remanei genome.</title>
        <authorList>
            <person name="Teterina A.A."/>
            <person name="Willis J.H."/>
            <person name="Phillips P.C."/>
        </authorList>
    </citation>
    <scope>NUCLEOTIDE SEQUENCE [LARGE SCALE GENOMIC DNA]</scope>
    <source>
        <strain evidence="26 27">PX506</strain>
        <tissue evidence="26">Whole organism</tissue>
    </source>
</reference>
<dbReference type="GO" id="GO:0005789">
    <property type="term" value="C:endoplasmic reticulum membrane"/>
    <property type="evidence" value="ECO:0007669"/>
    <property type="project" value="UniProtKB-SubCell"/>
</dbReference>
<evidence type="ECO:0000256" key="18">
    <source>
        <dbReference type="ARBA" id="ARBA00023136"/>
    </source>
</evidence>
<dbReference type="GeneID" id="9804264"/>
<feature type="transmembrane region" description="Helical" evidence="24">
    <location>
        <begin position="209"/>
        <end position="233"/>
    </location>
</feature>
<dbReference type="PANTHER" id="PTHR11214">
    <property type="entry name" value="BETA-1,3-N-ACETYLGLUCOSAMINYLTRANSFERASE"/>
    <property type="match status" value="1"/>
</dbReference>
<organism evidence="26 27">
    <name type="scientific">Caenorhabditis remanei</name>
    <name type="common">Caenorhabditis vulgaris</name>
    <dbReference type="NCBI Taxonomy" id="31234"/>
    <lineage>
        <taxon>Eukaryota</taxon>
        <taxon>Metazoa</taxon>
        <taxon>Ecdysozoa</taxon>
        <taxon>Nematoda</taxon>
        <taxon>Chromadorea</taxon>
        <taxon>Rhabditida</taxon>
        <taxon>Rhabditina</taxon>
        <taxon>Rhabditomorpha</taxon>
        <taxon>Rhabditoidea</taxon>
        <taxon>Rhabditidae</taxon>
        <taxon>Peloderinae</taxon>
        <taxon>Caenorhabditis</taxon>
    </lineage>
</organism>
<comment type="pathway">
    <text evidence="5">Glycan metabolism; heparan sulfate biosynthesis.</text>
</comment>
<evidence type="ECO:0000256" key="24">
    <source>
        <dbReference type="SAM" id="Phobius"/>
    </source>
</evidence>
<evidence type="ECO:0000256" key="16">
    <source>
        <dbReference type="ARBA" id="ARBA00022989"/>
    </source>
</evidence>
<dbReference type="EC" id="2.3.2.23" evidence="7"/>
<keyword evidence="14" id="KW-0067">ATP-binding</keyword>
<evidence type="ECO:0000256" key="19">
    <source>
        <dbReference type="ARBA" id="ARBA00023180"/>
    </source>
</evidence>
<evidence type="ECO:0000256" key="4">
    <source>
        <dbReference type="ARBA" id="ARBA00004840"/>
    </source>
</evidence>
<keyword evidence="16 24" id="KW-1133">Transmembrane helix</keyword>
<evidence type="ECO:0000256" key="1">
    <source>
        <dbReference type="ARBA" id="ARBA00001936"/>
    </source>
</evidence>
<evidence type="ECO:0000256" key="14">
    <source>
        <dbReference type="ARBA" id="ARBA00022840"/>
    </source>
</evidence>
<evidence type="ECO:0000256" key="15">
    <source>
        <dbReference type="ARBA" id="ARBA00022968"/>
    </source>
</evidence>
<comment type="cofactor">
    <cofactor evidence="1">
        <name>Mn(2+)</name>
        <dbReference type="ChEBI" id="CHEBI:29035"/>
    </cofactor>
</comment>
<dbReference type="InterPro" id="IPR000608">
    <property type="entry name" value="UBC"/>
</dbReference>
<name>A0A6A5HLS1_CAERE</name>
<evidence type="ECO:0000256" key="13">
    <source>
        <dbReference type="ARBA" id="ARBA00022824"/>
    </source>
</evidence>
<dbReference type="Pfam" id="PF00179">
    <property type="entry name" value="UQ_con"/>
    <property type="match status" value="1"/>
</dbReference>
<dbReference type="GO" id="GO:0006024">
    <property type="term" value="P:glycosaminoglycan biosynthetic process"/>
    <property type="evidence" value="ECO:0007669"/>
    <property type="project" value="UniProtKB-ARBA"/>
</dbReference>
<dbReference type="InterPro" id="IPR016135">
    <property type="entry name" value="UBQ-conjugating_enzyme/RWD"/>
</dbReference>
<dbReference type="RefSeq" id="XP_053589975.1">
    <property type="nucleotide sequence ID" value="XM_053725781.1"/>
</dbReference>
<dbReference type="EMBL" id="WUAV01000002">
    <property type="protein sequence ID" value="KAF1766812.1"/>
    <property type="molecule type" value="Genomic_DNA"/>
</dbReference>
<comment type="subcellular location">
    <subcellularLocation>
        <location evidence="3">Endoplasmic reticulum membrane</location>
    </subcellularLocation>
    <subcellularLocation>
        <location evidence="2">Golgi apparatus membrane</location>
        <topology evidence="2">Single-pass type II membrane protein</topology>
    </subcellularLocation>
</comment>
<evidence type="ECO:0000256" key="21">
    <source>
        <dbReference type="ARBA" id="ARBA00054775"/>
    </source>
</evidence>
<dbReference type="GO" id="GO:0005524">
    <property type="term" value="F:ATP binding"/>
    <property type="evidence" value="ECO:0007669"/>
    <property type="project" value="UniProtKB-KW"/>
</dbReference>
<gene>
    <name evidence="26" type="ORF">GCK72_006770</name>
</gene>
<proteinExistence type="inferred from homology"/>
<comment type="similarity">
    <text evidence="6">Belongs to the glycosyltransferase 31 family.</text>
</comment>
<dbReference type="Proteomes" id="UP000483820">
    <property type="component" value="Chromosome II"/>
</dbReference>
<evidence type="ECO:0000259" key="25">
    <source>
        <dbReference type="PROSITE" id="PS50127"/>
    </source>
</evidence>
<dbReference type="Gene3D" id="3.90.550.50">
    <property type="match status" value="1"/>
</dbReference>
<evidence type="ECO:0000256" key="17">
    <source>
        <dbReference type="ARBA" id="ARBA00023034"/>
    </source>
</evidence>
<keyword evidence="20" id="KW-0464">Manganese</keyword>
<evidence type="ECO:0000313" key="26">
    <source>
        <dbReference type="EMBL" id="KAF1766812.1"/>
    </source>
</evidence>
<dbReference type="AlphaFoldDB" id="A0A6A5HLS1"/>
<keyword evidence="9" id="KW-0808">Transferase</keyword>
<dbReference type="InterPro" id="IPR002659">
    <property type="entry name" value="Glyco_trans_31"/>
</dbReference>
<dbReference type="GO" id="GO:0061631">
    <property type="term" value="F:ubiquitin conjugating enzyme activity"/>
    <property type="evidence" value="ECO:0007669"/>
    <property type="project" value="UniProtKB-EC"/>
</dbReference>
<dbReference type="SMART" id="SM00212">
    <property type="entry name" value="UBCc"/>
    <property type="match status" value="1"/>
</dbReference>
<dbReference type="KEGG" id="crq:GCK72_006770"/>
<dbReference type="GO" id="GO:0006493">
    <property type="term" value="P:protein O-linked glycosylation"/>
    <property type="evidence" value="ECO:0007669"/>
    <property type="project" value="TreeGrafter"/>
</dbReference>
<evidence type="ECO:0000256" key="5">
    <source>
        <dbReference type="ARBA" id="ARBA00005093"/>
    </source>
</evidence>
<dbReference type="CTD" id="9804264"/>
<keyword evidence="19" id="KW-0325">Glycoprotein</keyword>
<dbReference type="FunFam" id="3.90.550.50:FF:000018">
    <property type="entry name" value="Hexosyltransferase"/>
    <property type="match status" value="1"/>
</dbReference>
<keyword evidence="8" id="KW-0328">Glycosyltransferase</keyword>
<keyword evidence="10 24" id="KW-0812">Transmembrane</keyword>
<dbReference type="Gene3D" id="3.10.110.10">
    <property type="entry name" value="Ubiquitin Conjugating Enzyme"/>
    <property type="match status" value="1"/>
</dbReference>
<dbReference type="CDD" id="cd23799">
    <property type="entry name" value="UBCc_UBE2J"/>
    <property type="match status" value="1"/>
</dbReference>
<dbReference type="Pfam" id="PF01762">
    <property type="entry name" value="Galactosyl_T"/>
    <property type="match status" value="1"/>
</dbReference>
<dbReference type="SUPFAM" id="SSF54495">
    <property type="entry name" value="UBC-like"/>
    <property type="match status" value="1"/>
</dbReference>
<keyword evidence="11" id="KW-0547">Nucleotide-binding</keyword>
<evidence type="ECO:0000256" key="8">
    <source>
        <dbReference type="ARBA" id="ARBA00022676"/>
    </source>
</evidence>
<evidence type="ECO:0000256" key="10">
    <source>
        <dbReference type="ARBA" id="ARBA00022692"/>
    </source>
</evidence>
<dbReference type="FunFam" id="3.10.110.10:FF:000023">
    <property type="entry name" value="Ubiquitin-conjugating enzyme E2 J2"/>
    <property type="match status" value="1"/>
</dbReference>
<evidence type="ECO:0000256" key="23">
    <source>
        <dbReference type="ARBA" id="ARBA00073320"/>
    </source>
</evidence>
<keyword evidence="15" id="KW-0735">Signal-anchor</keyword>
<keyword evidence="17" id="KW-0333">Golgi apparatus</keyword>
<evidence type="ECO:0000256" key="9">
    <source>
        <dbReference type="ARBA" id="ARBA00022679"/>
    </source>
</evidence>
<dbReference type="PROSITE" id="PS50127">
    <property type="entry name" value="UBC_2"/>
    <property type="match status" value="1"/>
</dbReference>
<dbReference type="GO" id="GO:0047220">
    <property type="term" value="F:galactosylxylosylprotein 3-beta-galactosyltransferase activity"/>
    <property type="evidence" value="ECO:0007669"/>
    <property type="project" value="UniProtKB-EC"/>
</dbReference>
<comment type="caution">
    <text evidence="26">The sequence shown here is derived from an EMBL/GenBank/DDBJ whole genome shotgun (WGS) entry which is preliminary data.</text>
</comment>
<evidence type="ECO:0000313" key="27">
    <source>
        <dbReference type="Proteomes" id="UP000483820"/>
    </source>
</evidence>
<evidence type="ECO:0000256" key="20">
    <source>
        <dbReference type="ARBA" id="ARBA00023211"/>
    </source>
</evidence>
<dbReference type="EC" id="2.4.1.134" evidence="22"/>
<dbReference type="PANTHER" id="PTHR11214:SF3">
    <property type="entry name" value="BETA-1,3-GALACTOSYLTRANSFERASE 6"/>
    <property type="match status" value="1"/>
</dbReference>
<protein>
    <recommendedName>
        <fullName evidence="23">Ubiquitin-conjugating enzyme E2 J2</fullName>
        <ecNumber evidence="7">2.3.2.23</ecNumber>
        <ecNumber evidence="22">2.4.1.134</ecNumber>
    </recommendedName>
</protein>